<dbReference type="InterPro" id="IPR000192">
    <property type="entry name" value="Aminotrans_V_dom"/>
</dbReference>
<keyword evidence="3" id="KW-0808">Transferase</keyword>
<protein>
    <submittedName>
        <fullName evidence="3">Probable cysteine desulfurase</fullName>
        <ecNumber evidence="3">2.8.1.7</ecNumber>
    </submittedName>
</protein>
<dbReference type="InterPro" id="IPR015424">
    <property type="entry name" value="PyrdxlP-dep_Trfase"/>
</dbReference>
<dbReference type="Proteomes" id="UP000001975">
    <property type="component" value="Chromosome"/>
</dbReference>
<evidence type="ECO:0000259" key="2">
    <source>
        <dbReference type="Pfam" id="PF00266"/>
    </source>
</evidence>
<reference evidence="3 4" key="1">
    <citation type="journal article" date="2006" name="BMC Genomics">
        <title>The genome of the square archaeon Haloquadratum walsbyi: life at the limits of water activity.</title>
        <authorList>
            <person name="Bolhuis H.H."/>
            <person name="Palm P.P."/>
            <person name="Wende A.W."/>
            <person name="Falb M.M."/>
            <person name="Rampp M.M."/>
            <person name="Rodriguez-Valera F.F."/>
            <person name="Pfeiffer F.F."/>
            <person name="Oesterhelt D.D."/>
        </authorList>
    </citation>
    <scope>NUCLEOTIDE SEQUENCE [LARGE SCALE GENOMIC DNA]</scope>
    <source>
        <strain evidence="4">DSM 16790 / HBSQ001</strain>
    </source>
</reference>
<dbReference type="eggNOG" id="arCOG00065">
    <property type="taxonomic scope" value="Archaea"/>
</dbReference>
<evidence type="ECO:0000313" key="3">
    <source>
        <dbReference type="EMBL" id="CAJ51990.1"/>
    </source>
</evidence>
<sequence>MTKPADIRAAVPAFEDVRYMNTGASGPSPQSVVQAAQNAIEMHEWGVASDPGPYPHAFDRYDDIRSTVADFLGASPEEIALTQSTSDGINRVAGALSWEPGDVIVRTDLEHPAGVLPWERLERRGCDVRVVPTQNGRIDRDAYRDAVSDASFVCLSALTWNYGTILPVEALVADAHDAGAFVLVDAVQIPGQRSFDVTQWDADAVAMASHKWMLGLWGGGILYIDDSVIDDLDPAAIGYRSVVSPGDEESQYELKSGAARFEVGTTNTAPYTALESAIEIIEDIGTDTIQSHINMLTTRASANIPSDRLVSPSNPESGLVTVHVENPQTVVERLNAEHDIVVRTLPDPADSIRASLHVYNTREDVDALLSGLQSTVDAW</sequence>
<evidence type="ECO:0000313" key="4">
    <source>
        <dbReference type="Proteomes" id="UP000001975"/>
    </source>
</evidence>
<name>Q18J22_HALWD</name>
<keyword evidence="4" id="KW-1185">Reference proteome</keyword>
<dbReference type="KEGG" id="hwa:HQ_1862A"/>
<organism evidence="3 4">
    <name type="scientific">Haloquadratum walsbyi (strain DSM 16790 / HBSQ001)</name>
    <dbReference type="NCBI Taxonomy" id="362976"/>
    <lineage>
        <taxon>Archaea</taxon>
        <taxon>Methanobacteriati</taxon>
        <taxon>Methanobacteriota</taxon>
        <taxon>Stenosarchaea group</taxon>
        <taxon>Halobacteria</taxon>
        <taxon>Halobacteriales</taxon>
        <taxon>Haloferacaceae</taxon>
        <taxon>Haloquadratum</taxon>
    </lineage>
</organism>
<dbReference type="InterPro" id="IPR015422">
    <property type="entry name" value="PyrdxlP-dep_Trfase_small"/>
</dbReference>
<dbReference type="RefSeq" id="WP_011571137.1">
    <property type="nucleotide sequence ID" value="NC_008212.1"/>
</dbReference>
<dbReference type="HOGENOM" id="CLU_003433_2_1_2"/>
<dbReference type="PANTHER" id="PTHR43586:SF8">
    <property type="entry name" value="CYSTEINE DESULFURASE 1, CHLOROPLASTIC"/>
    <property type="match status" value="1"/>
</dbReference>
<dbReference type="PANTHER" id="PTHR43586">
    <property type="entry name" value="CYSTEINE DESULFURASE"/>
    <property type="match status" value="1"/>
</dbReference>
<dbReference type="Pfam" id="PF00266">
    <property type="entry name" value="Aminotran_5"/>
    <property type="match status" value="1"/>
</dbReference>
<dbReference type="InterPro" id="IPR015421">
    <property type="entry name" value="PyrdxlP-dep_Trfase_major"/>
</dbReference>
<feature type="domain" description="Aminotransferase class V" evidence="2">
    <location>
        <begin position="19"/>
        <end position="368"/>
    </location>
</feature>
<dbReference type="EMBL" id="AM180088">
    <property type="protein sequence ID" value="CAJ51990.1"/>
    <property type="molecule type" value="Genomic_DNA"/>
</dbReference>
<dbReference type="STRING" id="362976.HQ_1862A"/>
<dbReference type="GO" id="GO:0031071">
    <property type="term" value="F:cysteine desulfurase activity"/>
    <property type="evidence" value="ECO:0007669"/>
    <property type="project" value="UniProtKB-EC"/>
</dbReference>
<dbReference type="GeneID" id="4194346"/>
<evidence type="ECO:0000256" key="1">
    <source>
        <dbReference type="ARBA" id="ARBA00022898"/>
    </source>
</evidence>
<accession>Q18J22</accession>
<proteinExistence type="predicted"/>
<gene>
    <name evidence="3" type="primary">sufS2</name>
    <name evidence="3" type="ordered locus">HQ_1862A</name>
</gene>
<dbReference type="Gene3D" id="3.40.640.10">
    <property type="entry name" value="Type I PLP-dependent aspartate aminotransferase-like (Major domain)"/>
    <property type="match status" value="1"/>
</dbReference>
<keyword evidence="1" id="KW-0663">Pyridoxal phosphate</keyword>
<dbReference type="Gene3D" id="3.90.1150.10">
    <property type="entry name" value="Aspartate Aminotransferase, domain 1"/>
    <property type="match status" value="1"/>
</dbReference>
<dbReference type="EC" id="2.8.1.7" evidence="3"/>
<dbReference type="AlphaFoldDB" id="Q18J22"/>
<dbReference type="SUPFAM" id="SSF53383">
    <property type="entry name" value="PLP-dependent transferases"/>
    <property type="match status" value="1"/>
</dbReference>